<dbReference type="AlphaFoldDB" id="A0A5B6WSN0"/>
<evidence type="ECO:0000313" key="1">
    <source>
        <dbReference type="EMBL" id="KAA3483812.1"/>
    </source>
</evidence>
<protein>
    <submittedName>
        <fullName evidence="1">DNA/RNA polymerases superfamily protein</fullName>
    </submittedName>
</protein>
<evidence type="ECO:0000313" key="2">
    <source>
        <dbReference type="Proteomes" id="UP000325315"/>
    </source>
</evidence>
<name>A0A5B6WSN0_9ROSI</name>
<reference evidence="2" key="1">
    <citation type="journal article" date="2019" name="Plant Biotechnol. J.">
        <title>Genome sequencing of the Australian wild diploid species Gossypium australe highlights disease resistance and delayed gland morphogenesis.</title>
        <authorList>
            <person name="Cai Y."/>
            <person name="Cai X."/>
            <person name="Wang Q."/>
            <person name="Wang P."/>
            <person name="Zhang Y."/>
            <person name="Cai C."/>
            <person name="Xu Y."/>
            <person name="Wang K."/>
            <person name="Zhou Z."/>
            <person name="Wang C."/>
            <person name="Geng S."/>
            <person name="Li B."/>
            <person name="Dong Q."/>
            <person name="Hou Y."/>
            <person name="Wang H."/>
            <person name="Ai P."/>
            <person name="Liu Z."/>
            <person name="Yi F."/>
            <person name="Sun M."/>
            <person name="An G."/>
            <person name="Cheng J."/>
            <person name="Zhang Y."/>
            <person name="Shi Q."/>
            <person name="Xie Y."/>
            <person name="Shi X."/>
            <person name="Chang Y."/>
            <person name="Huang F."/>
            <person name="Chen Y."/>
            <person name="Hong S."/>
            <person name="Mi L."/>
            <person name="Sun Q."/>
            <person name="Zhang L."/>
            <person name="Zhou B."/>
            <person name="Peng R."/>
            <person name="Zhang X."/>
            <person name="Liu F."/>
        </authorList>
    </citation>
    <scope>NUCLEOTIDE SEQUENCE [LARGE SCALE GENOMIC DNA]</scope>
    <source>
        <strain evidence="2">cv. PA1801</strain>
    </source>
</reference>
<sequence length="107" mass="12793">MVINARLHSNGLSLVRERVHGFDLIRETEEKVTFRVSDKISFKILLWKEVLRFGHKGKLSPWFTRLIAYRLILLPELDRIHNVIYVYMLRQYRLDSSHDISLIDIET</sequence>
<organism evidence="1 2">
    <name type="scientific">Gossypium australe</name>
    <dbReference type="NCBI Taxonomy" id="47621"/>
    <lineage>
        <taxon>Eukaryota</taxon>
        <taxon>Viridiplantae</taxon>
        <taxon>Streptophyta</taxon>
        <taxon>Embryophyta</taxon>
        <taxon>Tracheophyta</taxon>
        <taxon>Spermatophyta</taxon>
        <taxon>Magnoliopsida</taxon>
        <taxon>eudicotyledons</taxon>
        <taxon>Gunneridae</taxon>
        <taxon>Pentapetalae</taxon>
        <taxon>rosids</taxon>
        <taxon>malvids</taxon>
        <taxon>Malvales</taxon>
        <taxon>Malvaceae</taxon>
        <taxon>Malvoideae</taxon>
        <taxon>Gossypium</taxon>
    </lineage>
</organism>
<dbReference type="PANTHER" id="PTHR46148:SF44">
    <property type="entry name" value="GAG-POL POLYPROTEIN"/>
    <property type="match status" value="1"/>
</dbReference>
<comment type="caution">
    <text evidence="1">The sequence shown here is derived from an EMBL/GenBank/DDBJ whole genome shotgun (WGS) entry which is preliminary data.</text>
</comment>
<keyword evidence="2" id="KW-1185">Reference proteome</keyword>
<dbReference type="PANTHER" id="PTHR46148">
    <property type="entry name" value="CHROMO DOMAIN-CONTAINING PROTEIN"/>
    <property type="match status" value="1"/>
</dbReference>
<gene>
    <name evidence="1" type="ORF">EPI10_005951</name>
</gene>
<dbReference type="OrthoDB" id="998764at2759"/>
<dbReference type="Proteomes" id="UP000325315">
    <property type="component" value="Unassembled WGS sequence"/>
</dbReference>
<accession>A0A5B6WSN0</accession>
<dbReference type="EMBL" id="SMMG02000002">
    <property type="protein sequence ID" value="KAA3483812.1"/>
    <property type="molecule type" value="Genomic_DNA"/>
</dbReference>
<proteinExistence type="predicted"/>